<proteinExistence type="inferred from homology"/>
<dbReference type="PRINTS" id="PR00453">
    <property type="entry name" value="VWFADOMAIN"/>
</dbReference>
<dbReference type="InterPro" id="IPR002035">
    <property type="entry name" value="VWF_A"/>
</dbReference>
<dbReference type="PROSITE" id="PS50234">
    <property type="entry name" value="VWFA"/>
    <property type="match status" value="1"/>
</dbReference>
<evidence type="ECO:0000313" key="7">
    <source>
        <dbReference type="RefSeq" id="XP_013393007.1"/>
    </source>
</evidence>
<organism evidence="6 7">
    <name type="scientific">Lingula anatina</name>
    <name type="common">Brachiopod</name>
    <name type="synonym">Lingula unguis</name>
    <dbReference type="NCBI Taxonomy" id="7574"/>
    <lineage>
        <taxon>Eukaryota</taxon>
        <taxon>Metazoa</taxon>
        <taxon>Spiralia</taxon>
        <taxon>Lophotrochozoa</taxon>
        <taxon>Brachiopoda</taxon>
        <taxon>Linguliformea</taxon>
        <taxon>Lingulata</taxon>
        <taxon>Lingulida</taxon>
        <taxon>Linguloidea</taxon>
        <taxon>Lingulidae</taxon>
        <taxon>Lingula</taxon>
    </lineage>
</organism>
<sequence length="654" mass="71785">MQMILLLSIFAASLIPESVRAQDVITVCRGEADLAFLVDSSDSLGEADFRTEMNFVSSMIRGFDIGPDNVRVGMVTFSSSSDLRFKLNEHLTQAGLLKAVDGVPFTPGATATHLALSRARLQLFVPPGDRRGIVNVAIILTDGASTFPDRTKIAAEMLKRQAVVYAIGIGKELNEDELALMATDSDKVFIVTSFEQLLQFRSRIADAICTSVVTLLPNTTTTTTTPRPTTTTREPTTTTRRTTTTRAPTTTTTPTTTTPYVPPDFVDIDEHCGNCVVNGGPLTENGALGYVLNPYSCTSYWVCIRRPERGPDGWMYDVIERNCSIGTVWDQDMQTCARCDDPRAICKGTAPKPPMGTPHCPFPAQKTTTPPDIVPDYTLDQECTDGVGNTMVNVIEDVAIYYIRYGPDNVVGPISCFPYNFSISACRCEAPENLGIIFPYEVDFASIGRIAYSEPSESGNVTLCSDYLPDGVTRVSAVGESAVCLDGRGHVEMPSFKNSPPQTPFTIHFFYWLDNDAETAGRKIALLNNGKCDIPPSIDIFYSNGAIGVSMTTVNGTYQIDPVGVNKGAQGRWVCVVMTYNKHRMILYLDGQEVERVKAKGEMKRTESAWVLGNNCFEDETIDTFDSNFKGRFDQVSVYNRILGEDEIQRICTI</sequence>
<dbReference type="CDD" id="cd01450">
    <property type="entry name" value="vWFA_subfamily_ECM"/>
    <property type="match status" value="1"/>
</dbReference>
<dbReference type="GeneID" id="106160800"/>
<dbReference type="AlphaFoldDB" id="A0A1S3I413"/>
<dbReference type="InterPro" id="IPR013320">
    <property type="entry name" value="ConA-like_dom_sf"/>
</dbReference>
<dbReference type="KEGG" id="lak:106160800"/>
<dbReference type="Pfam" id="PF13385">
    <property type="entry name" value="Laminin_G_3"/>
    <property type="match status" value="1"/>
</dbReference>
<dbReference type="SUPFAM" id="SSF53300">
    <property type="entry name" value="vWA-like"/>
    <property type="match status" value="1"/>
</dbReference>
<dbReference type="SUPFAM" id="SSF57625">
    <property type="entry name" value="Invertebrate chitin-binding proteins"/>
    <property type="match status" value="1"/>
</dbReference>
<dbReference type="Proteomes" id="UP000085678">
    <property type="component" value="Unplaced"/>
</dbReference>
<dbReference type="PANTHER" id="PTHR24020:SF84">
    <property type="entry name" value="VWFA DOMAIN-CONTAINING PROTEIN"/>
    <property type="match status" value="1"/>
</dbReference>
<dbReference type="Gene3D" id="2.170.140.10">
    <property type="entry name" value="Chitin binding domain"/>
    <property type="match status" value="1"/>
</dbReference>
<feature type="region of interest" description="Disordered" evidence="3">
    <location>
        <begin position="219"/>
        <end position="261"/>
    </location>
</feature>
<evidence type="ECO:0000256" key="4">
    <source>
        <dbReference type="SAM" id="SignalP"/>
    </source>
</evidence>
<evidence type="ECO:0000256" key="3">
    <source>
        <dbReference type="SAM" id="MobiDB-lite"/>
    </source>
</evidence>
<keyword evidence="6" id="KW-1185">Reference proteome</keyword>
<dbReference type="SMART" id="SM00327">
    <property type="entry name" value="VWA"/>
    <property type="match status" value="1"/>
</dbReference>
<evidence type="ECO:0000259" key="5">
    <source>
        <dbReference type="PROSITE" id="PS50234"/>
    </source>
</evidence>
<keyword evidence="4" id="KW-0732">Signal</keyword>
<evidence type="ECO:0000256" key="2">
    <source>
        <dbReference type="ARBA" id="ARBA00049648"/>
    </source>
</evidence>
<name>A0A1S3I413_LINAN</name>
<dbReference type="Pfam" id="PF00092">
    <property type="entry name" value="VWA"/>
    <property type="match status" value="1"/>
</dbReference>
<dbReference type="InterPro" id="IPR050525">
    <property type="entry name" value="ECM_Assembly_Org"/>
</dbReference>
<dbReference type="RefSeq" id="XP_013393007.1">
    <property type="nucleotide sequence ID" value="XM_013537553.1"/>
</dbReference>
<dbReference type="Gene3D" id="3.40.50.410">
    <property type="entry name" value="von Willebrand factor, type A domain"/>
    <property type="match status" value="1"/>
</dbReference>
<protein>
    <submittedName>
        <fullName evidence="7">Uncharacterized protein LOC106160800</fullName>
    </submittedName>
</protein>
<dbReference type="PANTHER" id="PTHR24020">
    <property type="entry name" value="COLLAGEN ALPHA"/>
    <property type="match status" value="1"/>
</dbReference>
<reference evidence="7" key="1">
    <citation type="submission" date="2025-08" db="UniProtKB">
        <authorList>
            <consortium name="RefSeq"/>
        </authorList>
    </citation>
    <scope>IDENTIFICATION</scope>
    <source>
        <tissue evidence="7">Gonads</tissue>
    </source>
</reference>
<feature type="chain" id="PRO_5010346215" evidence="4">
    <location>
        <begin position="22"/>
        <end position="654"/>
    </location>
</feature>
<evidence type="ECO:0000256" key="1">
    <source>
        <dbReference type="ARBA" id="ARBA00023278"/>
    </source>
</evidence>
<feature type="signal peptide" evidence="4">
    <location>
        <begin position="1"/>
        <end position="21"/>
    </location>
</feature>
<feature type="compositionally biased region" description="Low complexity" evidence="3">
    <location>
        <begin position="219"/>
        <end position="259"/>
    </location>
</feature>
<dbReference type="GO" id="GO:0008061">
    <property type="term" value="F:chitin binding"/>
    <property type="evidence" value="ECO:0007669"/>
    <property type="project" value="InterPro"/>
</dbReference>
<evidence type="ECO:0000313" key="6">
    <source>
        <dbReference type="Proteomes" id="UP000085678"/>
    </source>
</evidence>
<dbReference type="SUPFAM" id="SSF49899">
    <property type="entry name" value="Concanavalin A-like lectins/glucanases"/>
    <property type="match status" value="1"/>
</dbReference>
<accession>A0A1S3I413</accession>
<dbReference type="InParanoid" id="A0A1S3I413"/>
<feature type="domain" description="VWFA" evidence="5">
    <location>
        <begin position="33"/>
        <end position="204"/>
    </location>
</feature>
<comment type="similarity">
    <text evidence="2">Belongs to the fibril-associated collagens with interrupted helices (FACIT) family.</text>
</comment>
<dbReference type="Gene3D" id="2.60.120.200">
    <property type="match status" value="1"/>
</dbReference>
<dbReference type="InterPro" id="IPR036465">
    <property type="entry name" value="vWFA_dom_sf"/>
</dbReference>
<dbReference type="InterPro" id="IPR036508">
    <property type="entry name" value="Chitin-bd_dom_sf"/>
</dbReference>
<dbReference type="OrthoDB" id="6132182at2759"/>
<gene>
    <name evidence="7" type="primary">LOC106160800</name>
</gene>
<keyword evidence="1" id="KW-0379">Hydroxylation</keyword>